<dbReference type="EMBL" id="LHPJ01000026">
    <property type="protein sequence ID" value="KOO01949.1"/>
    <property type="molecule type" value="Genomic_DNA"/>
</dbReference>
<name>A0A0M0HIR6_VIBNE</name>
<accession>A0A0M0HIR6</accession>
<dbReference type="Pfam" id="PF06082">
    <property type="entry name" value="YjbH"/>
    <property type="match status" value="1"/>
</dbReference>
<gene>
    <name evidence="2" type="ORF">AKJ17_17260</name>
</gene>
<evidence type="ECO:0000256" key="1">
    <source>
        <dbReference type="SAM" id="SignalP"/>
    </source>
</evidence>
<protein>
    <recommendedName>
        <fullName evidence="4">WbfB</fullName>
    </recommendedName>
</protein>
<comment type="caution">
    <text evidence="2">The sequence shown here is derived from an EMBL/GenBank/DDBJ whole genome shotgun (WGS) entry which is preliminary data.</text>
</comment>
<dbReference type="STRING" id="693.AKJ17_17260"/>
<keyword evidence="1" id="KW-0732">Signal</keyword>
<dbReference type="PATRIC" id="fig|693.5.peg.3506"/>
<dbReference type="AlphaFoldDB" id="A0A0M0HIR6"/>
<dbReference type="Proteomes" id="UP000037515">
    <property type="component" value="Unassembled WGS sequence"/>
</dbReference>
<dbReference type="OrthoDB" id="19542at2"/>
<keyword evidence="3" id="KW-1185">Reference proteome</keyword>
<dbReference type="InterPro" id="IPR010344">
    <property type="entry name" value="YbjH"/>
</dbReference>
<evidence type="ECO:0000313" key="2">
    <source>
        <dbReference type="EMBL" id="KOO01949.1"/>
    </source>
</evidence>
<proteinExistence type="predicted"/>
<feature type="signal peptide" evidence="1">
    <location>
        <begin position="1"/>
        <end position="23"/>
    </location>
</feature>
<dbReference type="PROSITE" id="PS51257">
    <property type="entry name" value="PROKAR_LIPOPROTEIN"/>
    <property type="match status" value="1"/>
</dbReference>
<sequence>MKHHYNTILLSSFTLLSCSVALANDDALWKVSQTDFGGTGLMQLPTARMAEEGELNLGTTFNEDYHHYMVSIQLMRWLETTIRYTRVPDLYFSGDPEYSGDNLYTDKGIDFKVRLLEESYWLPETSIGIRDFGGTGLFDGEYVAATKRFGNLDVSLGLGWGYLGQRGNTTNPFCKIKDKYCHRPSGYKDSGGSVDFERWFKGPAALFGGVEYQTPYEPLRLKIEYEGNDYSQDFPVQRGNKDMSQHTPWNIGLNYRLGDWGDAKVSYQRGDTLTLGFNLYTNFNDMKAIWRDEDKPLVQLRPNPENTDWDEVSLLLEKNAGYKLNTISKTDETITLQGEQAKYRDRNEALDRAAAILNNHSEPSVTQFHIVEMKDGMPLTETTVDRTQYVSAANYMSTDADVKQAFRVTKPSEKETDTPLSSTKQVFDYGVEPVLKQSIGAPEDFYLYSFGVNAKSSVWLADNLILGGSLYFNLIDNYDKFNYVENSPHVRNYSTPRVRTMFRAYVHDNPVRLSQLQLTWFDQPFDNLYTQMYGGYLEMMFAGVGGEALYRPLNANWAVGIDANLVSQRDPDSWLGVYYDDYFFYDEATCNEAKPSCQAYVLSKGTTGHITGYYMPEWEFLGDILFKVSVGKFLGGDKGARVDFSKQFKSGVTVGAYATLTDLTADEYGEGSYNKGFYVSIPMDIMTIKPSTSRATISWEPLTRDGGQMLAKPHYLFSQTDARSPWYQRPSQITQVK</sequence>
<evidence type="ECO:0000313" key="3">
    <source>
        <dbReference type="Proteomes" id="UP000037515"/>
    </source>
</evidence>
<evidence type="ECO:0008006" key="4">
    <source>
        <dbReference type="Google" id="ProtNLM"/>
    </source>
</evidence>
<organism evidence="2 3">
    <name type="scientific">Vibrio nereis</name>
    <dbReference type="NCBI Taxonomy" id="693"/>
    <lineage>
        <taxon>Bacteria</taxon>
        <taxon>Pseudomonadati</taxon>
        <taxon>Pseudomonadota</taxon>
        <taxon>Gammaproteobacteria</taxon>
        <taxon>Vibrionales</taxon>
        <taxon>Vibrionaceae</taxon>
        <taxon>Vibrio</taxon>
    </lineage>
</organism>
<feature type="chain" id="PRO_5005599986" description="WbfB" evidence="1">
    <location>
        <begin position="24"/>
        <end position="737"/>
    </location>
</feature>
<dbReference type="RefSeq" id="WP_053397060.1">
    <property type="nucleotide sequence ID" value="NZ_LHPJ01000026.1"/>
</dbReference>
<reference evidence="3" key="1">
    <citation type="submission" date="2015-08" db="EMBL/GenBank/DDBJ databases">
        <title>Vibrio galatheae sp. nov., a novel member of the Vibrionaceae family isolated from the Solomon Islands.</title>
        <authorList>
            <person name="Giubergia S."/>
            <person name="Machado H."/>
            <person name="Mateiu R.V."/>
            <person name="Gram L."/>
        </authorList>
    </citation>
    <scope>NUCLEOTIDE SEQUENCE [LARGE SCALE GENOMIC DNA]</scope>
    <source>
        <strain evidence="3">DSM 19584</strain>
    </source>
</reference>